<proteinExistence type="predicted"/>
<dbReference type="Pfam" id="PF03865">
    <property type="entry name" value="ShlB"/>
    <property type="match status" value="1"/>
</dbReference>
<evidence type="ECO:0000313" key="7">
    <source>
        <dbReference type="EMBL" id="QFS50253.1"/>
    </source>
</evidence>
<dbReference type="InterPro" id="IPR051544">
    <property type="entry name" value="TPS_OM_transporter"/>
</dbReference>
<evidence type="ECO:0000256" key="2">
    <source>
        <dbReference type="ARBA" id="ARBA00022692"/>
    </source>
</evidence>
<keyword evidence="1" id="KW-1134">Transmembrane beta strand</keyword>
<dbReference type="GO" id="GO:0008320">
    <property type="term" value="F:protein transmembrane transporter activity"/>
    <property type="evidence" value="ECO:0007669"/>
    <property type="project" value="TreeGrafter"/>
</dbReference>
<dbReference type="Pfam" id="PF08479">
    <property type="entry name" value="POTRA_2"/>
    <property type="match status" value="1"/>
</dbReference>
<evidence type="ECO:0000259" key="6">
    <source>
        <dbReference type="Pfam" id="PF08479"/>
    </source>
</evidence>
<keyword evidence="3" id="KW-0998">Cell outer membrane</keyword>
<dbReference type="PANTHER" id="PTHR34597">
    <property type="entry name" value="SLR1661 PROTEIN"/>
    <property type="match status" value="1"/>
</dbReference>
<evidence type="ECO:0000256" key="1">
    <source>
        <dbReference type="ARBA" id="ARBA00022452"/>
    </source>
</evidence>
<feature type="domain" description="Haemolysin activator HlyB C-terminal" evidence="5">
    <location>
        <begin position="259"/>
        <end position="572"/>
    </location>
</feature>
<name>A0A5P8WBS2_9NOSO</name>
<keyword evidence="8" id="KW-1185">Reference proteome</keyword>
<dbReference type="GO" id="GO:0046819">
    <property type="term" value="P:protein secretion by the type V secretion system"/>
    <property type="evidence" value="ECO:0007669"/>
    <property type="project" value="TreeGrafter"/>
</dbReference>
<feature type="compositionally biased region" description="Low complexity" evidence="4">
    <location>
        <begin position="92"/>
        <end position="113"/>
    </location>
</feature>
<dbReference type="EMBL" id="CP045227">
    <property type="protein sequence ID" value="QFS50253.1"/>
    <property type="molecule type" value="Genomic_DNA"/>
</dbReference>
<evidence type="ECO:0000256" key="3">
    <source>
        <dbReference type="ARBA" id="ARBA00023237"/>
    </source>
</evidence>
<reference evidence="7 8" key="1">
    <citation type="submission" date="2019-10" db="EMBL/GenBank/DDBJ databases">
        <title>Genomic and transcriptomic insights into the perfect genentic adaptation of a filamentous nitrogen-fixing cyanobacterium to rice fields.</title>
        <authorList>
            <person name="Chen Z."/>
        </authorList>
    </citation>
    <scope>NUCLEOTIDE SEQUENCE [LARGE SCALE GENOMIC DNA]</scope>
    <source>
        <strain evidence="7">CCNUC1</strain>
    </source>
</reference>
<sequence length="614" mass="67822">MLKNGSIFMRRYLNVKKKSIINYTQKQQLIRKPRIATLKPLTFGFVLVAVLCNYDRVMSTTGCAYAQTSSPQTLPPGRIEDTPVIPLPSDVLPQPSDQNQLLPSPQLPDQPTLGEDDPNAKFQVDRIEVVGSTVFKPEDFAAITAPFVGREVSFTELLQVKDAISKLYTDNGYVTTGALITPQTVEAGVIKIQVVEGSLQEIKIVGNRRLRSQYIRDRIKLGAGQPLNIPRLIEKLQLLRLDPRIQNLSAELQTGVNPGTNVLQVEVEEAETFKLTASLDNGRSPSVGSFRRGVDLQEANLLGLGDTLSVGYANTDGSNTINANYTLPINSHNGTISFGFSQGWNRVIEKPFSVLDIQSNSRSYELGYRQPLVQKPTQELAIGLSFSRQESQTELGIDNIGPFPLSPGADANGKTNISALRFFQEYTQRSNHYVFAARSQLSFGLDWFDANVSDNEPDSRFFAWRGQAQWVRQLAPDTLFLARGDFQLATDSLVPLEQFGLGGQLSVRGYRQDVLLTDNGLLFSAEFRVPIVRAANIGGILQLTPFIDVGKGWNVNGQNPSPSTLVSTGLGLLWKQSDKFSARLDWGIPLISVDGEKRSLQENGLYFSLSYSPF</sequence>
<keyword evidence="1" id="KW-0472">Membrane</keyword>
<dbReference type="InterPro" id="IPR013686">
    <property type="entry name" value="Polypept-transport_assoc_ShlB"/>
</dbReference>
<evidence type="ECO:0000313" key="8">
    <source>
        <dbReference type="Proteomes" id="UP000326678"/>
    </source>
</evidence>
<dbReference type="KEGG" id="nsh:GXM_07747"/>
<dbReference type="Gene3D" id="3.10.20.310">
    <property type="entry name" value="membrane protein fhac"/>
    <property type="match status" value="1"/>
</dbReference>
<keyword evidence="2" id="KW-0812">Transmembrane</keyword>
<dbReference type="GO" id="GO:0098046">
    <property type="term" value="C:type V protein secretion system complex"/>
    <property type="evidence" value="ECO:0007669"/>
    <property type="project" value="TreeGrafter"/>
</dbReference>
<protein>
    <submittedName>
        <fullName evidence="7">ShlB/FhaC/HecB family hemolysin secretion/activation protein</fullName>
    </submittedName>
</protein>
<evidence type="ECO:0000256" key="4">
    <source>
        <dbReference type="SAM" id="MobiDB-lite"/>
    </source>
</evidence>
<gene>
    <name evidence="7" type="ORF">GXM_07747</name>
</gene>
<dbReference type="Gene3D" id="2.40.160.50">
    <property type="entry name" value="membrane protein fhac: a member of the omp85/tpsb transporter family"/>
    <property type="match status" value="1"/>
</dbReference>
<dbReference type="AlphaFoldDB" id="A0A5P8WBS2"/>
<organism evidence="7 8">
    <name type="scientific">Nostoc sphaeroides CCNUC1</name>
    <dbReference type="NCBI Taxonomy" id="2653204"/>
    <lineage>
        <taxon>Bacteria</taxon>
        <taxon>Bacillati</taxon>
        <taxon>Cyanobacteriota</taxon>
        <taxon>Cyanophyceae</taxon>
        <taxon>Nostocales</taxon>
        <taxon>Nostocaceae</taxon>
        <taxon>Nostoc</taxon>
    </lineage>
</organism>
<dbReference type="InterPro" id="IPR005565">
    <property type="entry name" value="Hemolysn_activator_HlyB_C"/>
</dbReference>
<dbReference type="Proteomes" id="UP000326678">
    <property type="component" value="Chromosome Gxm2"/>
</dbReference>
<evidence type="ECO:0000259" key="5">
    <source>
        <dbReference type="Pfam" id="PF03865"/>
    </source>
</evidence>
<accession>A0A5P8WBS2</accession>
<feature type="domain" description="Polypeptide-transport-associated ShlB-type" evidence="6">
    <location>
        <begin position="122"/>
        <end position="197"/>
    </location>
</feature>
<feature type="region of interest" description="Disordered" evidence="4">
    <location>
        <begin position="67"/>
        <end position="118"/>
    </location>
</feature>
<dbReference type="PANTHER" id="PTHR34597:SF1">
    <property type="entry name" value="HEME_HEMOPEXIN TRANSPORTER PROTEIN HUXB"/>
    <property type="match status" value="1"/>
</dbReference>